<evidence type="ECO:0000313" key="5">
    <source>
        <dbReference type="EMBL" id="SCP99445.1"/>
    </source>
</evidence>
<accession>A0A1D3TYE9</accession>
<name>A0A1D3TYE9_9FIRM</name>
<organism evidence="5 6">
    <name type="scientific">Anaerobium acetethylicum</name>
    <dbReference type="NCBI Taxonomy" id="1619234"/>
    <lineage>
        <taxon>Bacteria</taxon>
        <taxon>Bacillati</taxon>
        <taxon>Bacillota</taxon>
        <taxon>Clostridia</taxon>
        <taxon>Lachnospirales</taxon>
        <taxon>Lachnospiraceae</taxon>
        <taxon>Anaerobium</taxon>
    </lineage>
</organism>
<dbReference type="GO" id="GO:0000976">
    <property type="term" value="F:transcription cis-regulatory region binding"/>
    <property type="evidence" value="ECO:0007669"/>
    <property type="project" value="TreeGrafter"/>
</dbReference>
<dbReference type="CDD" id="cd01392">
    <property type="entry name" value="HTH_LacI"/>
    <property type="match status" value="1"/>
</dbReference>
<dbReference type="Gene3D" id="3.40.50.2300">
    <property type="match status" value="2"/>
</dbReference>
<dbReference type="PROSITE" id="PS50932">
    <property type="entry name" value="HTH_LACI_2"/>
    <property type="match status" value="1"/>
</dbReference>
<dbReference type="InterPro" id="IPR000843">
    <property type="entry name" value="HTH_LacI"/>
</dbReference>
<dbReference type="InterPro" id="IPR028082">
    <property type="entry name" value="Peripla_BP_I"/>
</dbReference>
<dbReference type="CDD" id="cd06267">
    <property type="entry name" value="PBP1_LacI_sugar_binding-like"/>
    <property type="match status" value="1"/>
</dbReference>
<dbReference type="InterPro" id="IPR001761">
    <property type="entry name" value="Peripla_BP/Lac1_sug-bd_dom"/>
</dbReference>
<dbReference type="RefSeq" id="WP_091236800.1">
    <property type="nucleotide sequence ID" value="NZ_FMKA01000041.1"/>
</dbReference>
<protein>
    <submittedName>
        <fullName evidence="5">LacI family transcriptional regulator/LacI family transcriptional regulator, asc operon repressor</fullName>
    </submittedName>
</protein>
<dbReference type="GO" id="GO:0003700">
    <property type="term" value="F:DNA-binding transcription factor activity"/>
    <property type="evidence" value="ECO:0007669"/>
    <property type="project" value="TreeGrafter"/>
</dbReference>
<dbReference type="OrthoDB" id="9784962at2"/>
<reference evidence="5 6" key="1">
    <citation type="submission" date="2016-09" db="EMBL/GenBank/DDBJ databases">
        <authorList>
            <person name="Capua I."/>
            <person name="De Benedictis P."/>
            <person name="Joannis T."/>
            <person name="Lombin L.H."/>
            <person name="Cattoli G."/>
        </authorList>
    </citation>
    <scope>NUCLEOTIDE SEQUENCE [LARGE SCALE GENOMIC DNA]</scope>
    <source>
        <strain evidence="5 6">GluBS11</strain>
    </source>
</reference>
<dbReference type="STRING" id="1619234.SAMN05421730_104123"/>
<evidence type="ECO:0000256" key="1">
    <source>
        <dbReference type="ARBA" id="ARBA00023015"/>
    </source>
</evidence>
<keyword evidence="6" id="KW-1185">Reference proteome</keyword>
<evidence type="ECO:0000259" key="4">
    <source>
        <dbReference type="PROSITE" id="PS50932"/>
    </source>
</evidence>
<dbReference type="PANTHER" id="PTHR30146">
    <property type="entry name" value="LACI-RELATED TRANSCRIPTIONAL REPRESSOR"/>
    <property type="match status" value="1"/>
</dbReference>
<feature type="domain" description="HTH lacI-type" evidence="4">
    <location>
        <begin position="1"/>
        <end position="55"/>
    </location>
</feature>
<keyword evidence="3" id="KW-0804">Transcription</keyword>
<evidence type="ECO:0000256" key="3">
    <source>
        <dbReference type="ARBA" id="ARBA00023163"/>
    </source>
</evidence>
<dbReference type="PRINTS" id="PR00036">
    <property type="entry name" value="HTHLACI"/>
</dbReference>
<evidence type="ECO:0000313" key="6">
    <source>
        <dbReference type="Proteomes" id="UP000199315"/>
    </source>
</evidence>
<dbReference type="Gene3D" id="1.10.260.40">
    <property type="entry name" value="lambda repressor-like DNA-binding domains"/>
    <property type="match status" value="1"/>
</dbReference>
<proteinExistence type="predicted"/>
<dbReference type="SUPFAM" id="SSF47413">
    <property type="entry name" value="lambda repressor-like DNA-binding domains"/>
    <property type="match status" value="1"/>
</dbReference>
<dbReference type="InterPro" id="IPR010982">
    <property type="entry name" value="Lambda_DNA-bd_dom_sf"/>
</dbReference>
<dbReference type="Pfam" id="PF00356">
    <property type="entry name" value="LacI"/>
    <property type="match status" value="1"/>
</dbReference>
<sequence length="338" mass="37077">MNIYDISKKAGVSIATVSRVLNGNEKVSEKTRQKILAVMEEAGYKPNAFARGLGLNTMKTVGILCANSSDAYLASAVYFMERELRKNDYNSILCCCGYELEDKQKYLELLLSKRVDAVVLVGSNFVESTPEKNKYILDAAGKVPIIILNGYLAADNVYCSLCDDKEATCRVTGRLLETGRKNLLYLCRAFSYSGQKKIEGFRQAFADKNMKLEEDQIQIFNGSIPEVKEMLSELSNRGVAFDGVLASDDELAIGALKYAKEKGLCVPGDLALVGYNNSKMGICCDPELTSIDNKLEFSCINAATVLMKVLEGSPVPSKTLFSADVVERGTTDIFAVRT</sequence>
<keyword evidence="2" id="KW-0238">DNA-binding</keyword>
<dbReference type="SMART" id="SM00354">
    <property type="entry name" value="HTH_LACI"/>
    <property type="match status" value="1"/>
</dbReference>
<dbReference type="Pfam" id="PF00532">
    <property type="entry name" value="Peripla_BP_1"/>
    <property type="match status" value="1"/>
</dbReference>
<gene>
    <name evidence="5" type="ORF">SAMN05421730_104123</name>
</gene>
<dbReference type="PANTHER" id="PTHR30146:SF109">
    <property type="entry name" value="HTH-TYPE TRANSCRIPTIONAL REGULATOR GALS"/>
    <property type="match status" value="1"/>
</dbReference>
<dbReference type="Proteomes" id="UP000199315">
    <property type="component" value="Unassembled WGS sequence"/>
</dbReference>
<evidence type="ECO:0000256" key="2">
    <source>
        <dbReference type="ARBA" id="ARBA00023125"/>
    </source>
</evidence>
<dbReference type="AlphaFoldDB" id="A0A1D3TYE9"/>
<dbReference type="EMBL" id="FMKA01000041">
    <property type="protein sequence ID" value="SCP99445.1"/>
    <property type="molecule type" value="Genomic_DNA"/>
</dbReference>
<dbReference type="SUPFAM" id="SSF53822">
    <property type="entry name" value="Periplasmic binding protein-like I"/>
    <property type="match status" value="1"/>
</dbReference>
<keyword evidence="1" id="KW-0805">Transcription regulation</keyword>